<dbReference type="CDD" id="cd01651">
    <property type="entry name" value="RT_G2_intron"/>
    <property type="match status" value="1"/>
</dbReference>
<dbReference type="AlphaFoldDB" id="A0A7G9YVA8"/>
<evidence type="ECO:0000313" key="2">
    <source>
        <dbReference type="EMBL" id="QNO51942.1"/>
    </source>
</evidence>
<dbReference type="Pfam" id="PF00078">
    <property type="entry name" value="RVT_1"/>
    <property type="match status" value="1"/>
</dbReference>
<dbReference type="Pfam" id="PF08388">
    <property type="entry name" value="GIIM"/>
    <property type="match status" value="1"/>
</dbReference>
<dbReference type="NCBIfam" id="TIGR04416">
    <property type="entry name" value="group_II_RT_mat"/>
    <property type="match status" value="1"/>
</dbReference>
<dbReference type="Gene3D" id="3.30.70.270">
    <property type="match status" value="1"/>
</dbReference>
<dbReference type="InterPro" id="IPR000477">
    <property type="entry name" value="RT_dom"/>
</dbReference>
<proteinExistence type="predicted"/>
<feature type="domain" description="Reverse transcriptase" evidence="1">
    <location>
        <begin position="112"/>
        <end position="339"/>
    </location>
</feature>
<reference evidence="2" key="1">
    <citation type="submission" date="2020-06" db="EMBL/GenBank/DDBJ databases">
        <title>Unique genomic features of the anaerobic methanotrophic archaea.</title>
        <authorList>
            <person name="Chadwick G.L."/>
            <person name="Skennerton C.T."/>
            <person name="Laso-Perez R."/>
            <person name="Leu A.O."/>
            <person name="Speth D.R."/>
            <person name="Yu H."/>
            <person name="Morgan-Lang C."/>
            <person name="Hatzenpichler R."/>
            <person name="Goudeau D."/>
            <person name="Malmstrom R."/>
            <person name="Brazelton W.J."/>
            <person name="Woyke T."/>
            <person name="Hallam S.J."/>
            <person name="Tyson G.W."/>
            <person name="Wegener G."/>
            <person name="Boetius A."/>
            <person name="Orphan V."/>
        </authorList>
    </citation>
    <scope>NUCLEOTIDE SEQUENCE</scope>
</reference>
<evidence type="ECO:0000259" key="1">
    <source>
        <dbReference type="PROSITE" id="PS50878"/>
    </source>
</evidence>
<dbReference type="InterPro" id="IPR051083">
    <property type="entry name" value="GrpII_Intron_Splice-Mob/Def"/>
</dbReference>
<dbReference type="EMBL" id="MT631496">
    <property type="protein sequence ID" value="QNO51942.1"/>
    <property type="molecule type" value="Genomic_DNA"/>
</dbReference>
<dbReference type="PANTHER" id="PTHR34047:SF8">
    <property type="entry name" value="PROTEIN YKFC"/>
    <property type="match status" value="1"/>
</dbReference>
<dbReference type="PROSITE" id="PS50878">
    <property type="entry name" value="RT_POL"/>
    <property type="match status" value="1"/>
</dbReference>
<accession>A0A7G9YVA8</accession>
<organism evidence="2">
    <name type="scientific">Candidatus Methanophagaceae archaeon ANME-1 ERB6</name>
    <dbReference type="NCBI Taxonomy" id="2759912"/>
    <lineage>
        <taxon>Archaea</taxon>
        <taxon>Methanobacteriati</taxon>
        <taxon>Methanobacteriota</taxon>
        <taxon>Stenosarchaea group</taxon>
        <taxon>Methanomicrobia</taxon>
        <taxon>Candidatus Methanophagales</taxon>
        <taxon>Candidatus Methanophagaceae</taxon>
    </lineage>
</organism>
<dbReference type="PANTHER" id="PTHR34047">
    <property type="entry name" value="NUCLEAR INTRON MATURASE 1, MITOCHONDRIAL-RELATED"/>
    <property type="match status" value="1"/>
</dbReference>
<dbReference type="InterPro" id="IPR043502">
    <property type="entry name" value="DNA/RNA_pol_sf"/>
</dbReference>
<sequence length="445" mass="51454">MKGSCFGEISQWVKQMHESSRSAAKVSSGERRYAGCRKDLVGGLCIETACWGLVRKERKKKRKWHSLIDKVWNWKNLNEAWEKVKQNRGAGGIDDVSIEEFERNLEQNLNEIQRLLRQDRYVPKPVKRVYIPKPDGKQRPLGIPTIRDRVVQQALKNVIEPIFEAEFRDSSFGYRPGKSAKQAIEQIETVRDEGHEWVVDADIKAFFDTVNHEKLIDAVAERISDGRVLRLIRAFLEADVMEEGQGRAKNVIGTPQGGVISPLLAKIYLHYFDKRMAELGYEVVRYADDFLVLCGSEEEAEEAISHVKEILEELELTLHPQKTKIKNFSEGVDFLGFTVYVSHKVPRKDAIKKYKEAVRRATRRNLPINLEMVIQRLNPIVIGWGNYFKIANVNWQYKGLDGWTRMRLRAFKEKRKSYNSNRRILNAFLKNLGLKSLSSLLNPAW</sequence>
<gene>
    <name evidence="2" type="ORF">PEKCHNHA_00001</name>
</gene>
<name>A0A7G9YVA8_9EURY</name>
<dbReference type="InterPro" id="IPR030931">
    <property type="entry name" value="Group_II_RT_mat"/>
</dbReference>
<dbReference type="SUPFAM" id="SSF56672">
    <property type="entry name" value="DNA/RNA polymerases"/>
    <property type="match status" value="1"/>
</dbReference>
<dbReference type="InterPro" id="IPR013597">
    <property type="entry name" value="Mat_intron_G2"/>
</dbReference>
<protein>
    <recommendedName>
        <fullName evidence="1">Reverse transcriptase domain-containing protein</fullName>
    </recommendedName>
</protein>
<dbReference type="InterPro" id="IPR043128">
    <property type="entry name" value="Rev_trsase/Diguanyl_cyclase"/>
</dbReference>